<gene>
    <name evidence="11" type="primary">lysA_2</name>
    <name evidence="5" type="synonym">lysA</name>
    <name evidence="11" type="ORF">Pla110_28740</name>
</gene>
<feature type="binding site" evidence="5">
    <location>
        <position position="312"/>
    </location>
    <ligand>
        <name>substrate</name>
    </ligand>
</feature>
<feature type="binding site" evidence="5">
    <location>
        <position position="239"/>
    </location>
    <ligand>
        <name>pyridoxal 5'-phosphate</name>
        <dbReference type="ChEBI" id="CHEBI:597326"/>
    </ligand>
</feature>
<dbReference type="InterPro" id="IPR009006">
    <property type="entry name" value="Ala_racemase/Decarboxylase_C"/>
</dbReference>
<dbReference type="HAMAP" id="MF_02120">
    <property type="entry name" value="LysA"/>
    <property type="match status" value="1"/>
</dbReference>
<evidence type="ECO:0000256" key="7">
    <source>
        <dbReference type="PIRSR" id="PIRSR600183-50"/>
    </source>
</evidence>
<evidence type="ECO:0000256" key="3">
    <source>
        <dbReference type="ARBA" id="ARBA00022898"/>
    </source>
</evidence>
<dbReference type="Pfam" id="PF02784">
    <property type="entry name" value="Orn_Arg_deC_N"/>
    <property type="match status" value="1"/>
</dbReference>
<reference evidence="11 12" key="1">
    <citation type="submission" date="2019-02" db="EMBL/GenBank/DDBJ databases">
        <title>Deep-cultivation of Planctomycetes and their phenomic and genomic characterization uncovers novel biology.</title>
        <authorList>
            <person name="Wiegand S."/>
            <person name="Jogler M."/>
            <person name="Boedeker C."/>
            <person name="Pinto D."/>
            <person name="Vollmers J."/>
            <person name="Rivas-Marin E."/>
            <person name="Kohn T."/>
            <person name="Peeters S.H."/>
            <person name="Heuer A."/>
            <person name="Rast P."/>
            <person name="Oberbeckmann S."/>
            <person name="Bunk B."/>
            <person name="Jeske O."/>
            <person name="Meyerdierks A."/>
            <person name="Storesund J.E."/>
            <person name="Kallscheuer N."/>
            <person name="Luecker S."/>
            <person name="Lage O.M."/>
            <person name="Pohl T."/>
            <person name="Merkel B.J."/>
            <person name="Hornburger P."/>
            <person name="Mueller R.-W."/>
            <person name="Bruemmer F."/>
            <person name="Labrenz M."/>
            <person name="Spormann A.M."/>
            <person name="Op den Camp H."/>
            <person name="Overmann J."/>
            <person name="Amann R."/>
            <person name="Jetten M.S.M."/>
            <person name="Mascher T."/>
            <person name="Medema M.H."/>
            <person name="Devos D.P."/>
            <person name="Kaster A.-K."/>
            <person name="Ovreas L."/>
            <person name="Rohde M."/>
            <person name="Galperin M.Y."/>
            <person name="Jogler C."/>
        </authorList>
    </citation>
    <scope>NUCLEOTIDE SEQUENCE [LARGE SCALE GENOMIC DNA]</scope>
    <source>
        <strain evidence="11 12">Pla110</strain>
    </source>
</reference>
<keyword evidence="2 5" id="KW-0210">Decarboxylase</keyword>
<keyword evidence="5" id="KW-0028">Amino-acid biosynthesis</keyword>
<dbReference type="InterPro" id="IPR000183">
    <property type="entry name" value="Orn/DAP/Arg_de-COase"/>
</dbReference>
<keyword evidence="5 8" id="KW-0457">Lysine biosynthesis</keyword>
<dbReference type="GO" id="GO:0008836">
    <property type="term" value="F:diaminopimelate decarboxylase activity"/>
    <property type="evidence" value="ECO:0007669"/>
    <property type="project" value="UniProtKB-UniRule"/>
</dbReference>
<comment type="pathway">
    <text evidence="5 8">Amino-acid biosynthesis; L-lysine biosynthesis via DAP pathway; L-lysine from DL-2,6-diaminopimelate: step 1/1.</text>
</comment>
<evidence type="ECO:0000256" key="8">
    <source>
        <dbReference type="RuleBase" id="RU003738"/>
    </source>
</evidence>
<dbReference type="Proteomes" id="UP000317178">
    <property type="component" value="Chromosome"/>
</dbReference>
<dbReference type="AlphaFoldDB" id="A0A518CPH6"/>
<dbReference type="InterPro" id="IPR029066">
    <property type="entry name" value="PLP-binding_barrel"/>
</dbReference>
<comment type="cofactor">
    <cofactor evidence="1 5 7 8">
        <name>pyridoxal 5'-phosphate</name>
        <dbReference type="ChEBI" id="CHEBI:597326"/>
    </cofactor>
</comment>
<comment type="catalytic activity">
    <reaction evidence="5 8">
        <text>meso-2,6-diaminopimelate + H(+) = L-lysine + CO2</text>
        <dbReference type="Rhea" id="RHEA:15101"/>
        <dbReference type="ChEBI" id="CHEBI:15378"/>
        <dbReference type="ChEBI" id="CHEBI:16526"/>
        <dbReference type="ChEBI" id="CHEBI:32551"/>
        <dbReference type="ChEBI" id="CHEBI:57791"/>
        <dbReference type="EC" id="4.1.1.20"/>
    </reaction>
</comment>
<dbReference type="PANTHER" id="PTHR43727:SF2">
    <property type="entry name" value="GROUP IV DECARBOXYLASE"/>
    <property type="match status" value="1"/>
</dbReference>
<dbReference type="GO" id="GO:0030170">
    <property type="term" value="F:pyridoxal phosphate binding"/>
    <property type="evidence" value="ECO:0007669"/>
    <property type="project" value="UniProtKB-UniRule"/>
</dbReference>
<dbReference type="OrthoDB" id="9802241at2"/>
<dbReference type="EMBL" id="CP036281">
    <property type="protein sequence ID" value="QDU81137.1"/>
    <property type="molecule type" value="Genomic_DNA"/>
</dbReference>
<keyword evidence="3 5" id="KW-0663">Pyridoxal phosphate</keyword>
<comment type="similarity">
    <text evidence="5">Belongs to the Orn/Lys/Arg decarboxylase class-II family. LysA subfamily.</text>
</comment>
<dbReference type="RefSeq" id="WP_144996349.1">
    <property type="nucleotide sequence ID" value="NZ_CP036281.1"/>
</dbReference>
<evidence type="ECO:0000313" key="12">
    <source>
        <dbReference type="Proteomes" id="UP000317178"/>
    </source>
</evidence>
<name>A0A518CPH6_9PLAN</name>
<dbReference type="InterPro" id="IPR022644">
    <property type="entry name" value="De-COase2_N"/>
</dbReference>
<comment type="subunit">
    <text evidence="5">Homodimer.</text>
</comment>
<proteinExistence type="inferred from homology"/>
<dbReference type="Pfam" id="PF00278">
    <property type="entry name" value="Orn_DAP_Arg_deC"/>
    <property type="match status" value="1"/>
</dbReference>
<keyword evidence="4 5" id="KW-0456">Lyase</keyword>
<dbReference type="KEGG" id="plon:Pla110_28740"/>
<feature type="binding site" evidence="5">
    <location>
        <position position="353"/>
    </location>
    <ligand>
        <name>substrate</name>
    </ligand>
</feature>
<dbReference type="NCBIfam" id="TIGR01048">
    <property type="entry name" value="lysA"/>
    <property type="match status" value="1"/>
</dbReference>
<feature type="domain" description="Orn/DAP/Arg decarboxylase 2 N-terminal" evidence="10">
    <location>
        <begin position="36"/>
        <end position="279"/>
    </location>
</feature>
<dbReference type="PRINTS" id="PR01181">
    <property type="entry name" value="DAPDCRBXLASE"/>
</dbReference>
<dbReference type="InterPro" id="IPR022657">
    <property type="entry name" value="De-COase2_CS"/>
</dbReference>
<dbReference type="CDD" id="cd06828">
    <property type="entry name" value="PLPDE_III_DapDC"/>
    <property type="match status" value="1"/>
</dbReference>
<dbReference type="SUPFAM" id="SSF50621">
    <property type="entry name" value="Alanine racemase C-terminal domain-like"/>
    <property type="match status" value="1"/>
</dbReference>
<dbReference type="InterPro" id="IPR002986">
    <property type="entry name" value="DAP_deCOOHase_LysA"/>
</dbReference>
<dbReference type="Gene3D" id="3.20.20.10">
    <property type="entry name" value="Alanine racemase"/>
    <property type="match status" value="1"/>
</dbReference>
<feature type="binding site" evidence="5">
    <location>
        <position position="381"/>
    </location>
    <ligand>
        <name>substrate</name>
    </ligand>
</feature>
<dbReference type="PRINTS" id="PR01179">
    <property type="entry name" value="ODADCRBXLASE"/>
</dbReference>
<dbReference type="PANTHER" id="PTHR43727">
    <property type="entry name" value="DIAMINOPIMELATE DECARBOXYLASE"/>
    <property type="match status" value="1"/>
</dbReference>
<organism evidence="11 12">
    <name type="scientific">Polystyrenella longa</name>
    <dbReference type="NCBI Taxonomy" id="2528007"/>
    <lineage>
        <taxon>Bacteria</taxon>
        <taxon>Pseudomonadati</taxon>
        <taxon>Planctomycetota</taxon>
        <taxon>Planctomycetia</taxon>
        <taxon>Planctomycetales</taxon>
        <taxon>Planctomycetaceae</taxon>
        <taxon>Polystyrenella</taxon>
    </lineage>
</organism>
<dbReference type="Gene3D" id="2.40.37.10">
    <property type="entry name" value="Lyase, Ornithine Decarboxylase, Chain A, domain 1"/>
    <property type="match status" value="1"/>
</dbReference>
<feature type="binding site" evidence="5">
    <location>
        <position position="316"/>
    </location>
    <ligand>
        <name>substrate</name>
    </ligand>
</feature>
<evidence type="ECO:0000259" key="10">
    <source>
        <dbReference type="Pfam" id="PF02784"/>
    </source>
</evidence>
<protein>
    <recommendedName>
        <fullName evidence="5 6">Diaminopimelate decarboxylase</fullName>
        <shortName evidence="5">DAP decarboxylase</shortName>
        <shortName evidence="5">DAPDC</shortName>
        <ecNumber evidence="5 6">4.1.1.20</ecNumber>
    </recommendedName>
</protein>
<dbReference type="FunFam" id="3.20.20.10:FF:000003">
    <property type="entry name" value="Diaminopimelate decarboxylase"/>
    <property type="match status" value="1"/>
</dbReference>
<feature type="active site" description="Proton donor" evidence="7">
    <location>
        <position position="352"/>
    </location>
</feature>
<evidence type="ECO:0000256" key="6">
    <source>
        <dbReference type="NCBIfam" id="TIGR01048"/>
    </source>
</evidence>
<evidence type="ECO:0000256" key="1">
    <source>
        <dbReference type="ARBA" id="ARBA00001933"/>
    </source>
</evidence>
<dbReference type="PROSITE" id="PS00879">
    <property type="entry name" value="ODR_DC_2_2"/>
    <property type="match status" value="1"/>
</dbReference>
<dbReference type="InterPro" id="IPR022643">
    <property type="entry name" value="De-COase2_C"/>
</dbReference>
<evidence type="ECO:0000259" key="9">
    <source>
        <dbReference type="Pfam" id="PF00278"/>
    </source>
</evidence>
<dbReference type="UniPathway" id="UPA00034">
    <property type="reaction ID" value="UER00027"/>
</dbReference>
<dbReference type="GO" id="GO:0009089">
    <property type="term" value="P:lysine biosynthetic process via diaminopimelate"/>
    <property type="evidence" value="ECO:0007669"/>
    <property type="project" value="UniProtKB-UniRule"/>
</dbReference>
<dbReference type="EC" id="4.1.1.20" evidence="5 6"/>
<comment type="function">
    <text evidence="5">Specifically catalyzes the decarboxylation of meso-diaminopimelate (meso-DAP) to L-lysine.</text>
</comment>
<feature type="binding site" evidence="5">
    <location>
        <position position="276"/>
    </location>
    <ligand>
        <name>substrate</name>
    </ligand>
</feature>
<evidence type="ECO:0000256" key="2">
    <source>
        <dbReference type="ARBA" id="ARBA00022793"/>
    </source>
</evidence>
<feature type="binding site" evidence="5">
    <location>
        <begin position="273"/>
        <end position="276"/>
    </location>
    <ligand>
        <name>pyridoxal 5'-phosphate</name>
        <dbReference type="ChEBI" id="CHEBI:597326"/>
    </ligand>
</feature>
<evidence type="ECO:0000313" key="11">
    <source>
        <dbReference type="EMBL" id="QDU81137.1"/>
    </source>
</evidence>
<keyword evidence="12" id="KW-1185">Reference proteome</keyword>
<feature type="domain" description="Orn/DAP/Arg decarboxylase 2 C-terminal" evidence="9">
    <location>
        <begin position="30"/>
        <end position="379"/>
    </location>
</feature>
<dbReference type="SUPFAM" id="SSF51419">
    <property type="entry name" value="PLP-binding barrel"/>
    <property type="match status" value="1"/>
</dbReference>
<sequence>MSHFQYQNDELYCEDVPVAQLVEEFGTPLYVYSKKTLLEKLNDIQTAFAEVEPVICYSVKANGNLSLLKVMNDAGSSFDVVSGGELYRVREAGGDTTRVVFAGVGKTDAEIRFALESNILMFDVESEAELDAISAIAADMGVIGPVALRLNPDVDAKTHSKTTTGKKGNKFGMDIERASELAKKVLADPHLALKGIHMHLGSPILTTDPYAQAVKKAIDVVAEYRNEGHEIDWINLGGGFGISYKHDEGLPASEYAKVIVPGVKEAKCRLALEPGRYIAGNSGILVTQVVFTKREGGKLFIIQDGGMTDLVRPAMYDSFHGVWPVKSTLDPQGNWEKEHDGCEKADVVGPVCESCDYFAKDRSLPPVERGDLLSIFSAGAYGTVMSSNYNSRPRAAEVLVDGKEYNLIRRRETWEEIIAHEKV</sequence>
<accession>A0A518CPH6</accession>
<feature type="binding site" evidence="5">
    <location>
        <position position="381"/>
    </location>
    <ligand>
        <name>pyridoxal 5'-phosphate</name>
        <dbReference type="ChEBI" id="CHEBI:597326"/>
    </ligand>
</feature>
<feature type="modified residue" description="N6-(pyridoxal phosphate)lysine" evidence="5 7">
    <location>
        <position position="60"/>
    </location>
</feature>
<evidence type="ECO:0000256" key="4">
    <source>
        <dbReference type="ARBA" id="ARBA00023239"/>
    </source>
</evidence>
<evidence type="ECO:0000256" key="5">
    <source>
        <dbReference type="HAMAP-Rule" id="MF_02120"/>
    </source>
</evidence>